<dbReference type="EMBL" id="JARK01001467">
    <property type="protein sequence ID" value="EYB98375.1"/>
    <property type="molecule type" value="Genomic_DNA"/>
</dbReference>
<evidence type="ECO:0000313" key="1">
    <source>
        <dbReference type="EMBL" id="EYB98375.1"/>
    </source>
</evidence>
<name>A0A016T6M3_9BILA</name>
<dbReference type="AlphaFoldDB" id="A0A016T6M3"/>
<dbReference type="Proteomes" id="UP000024635">
    <property type="component" value="Unassembled WGS sequence"/>
</dbReference>
<gene>
    <name evidence="1" type="primary">Acey_s0131.g1586</name>
    <name evidence="1" type="ORF">Y032_0131g1586</name>
</gene>
<comment type="caution">
    <text evidence="1">The sequence shown here is derived from an EMBL/GenBank/DDBJ whole genome shotgun (WGS) entry which is preliminary data.</text>
</comment>
<organism evidence="1 2">
    <name type="scientific">Ancylostoma ceylanicum</name>
    <dbReference type="NCBI Taxonomy" id="53326"/>
    <lineage>
        <taxon>Eukaryota</taxon>
        <taxon>Metazoa</taxon>
        <taxon>Ecdysozoa</taxon>
        <taxon>Nematoda</taxon>
        <taxon>Chromadorea</taxon>
        <taxon>Rhabditida</taxon>
        <taxon>Rhabditina</taxon>
        <taxon>Rhabditomorpha</taxon>
        <taxon>Strongyloidea</taxon>
        <taxon>Ancylostomatidae</taxon>
        <taxon>Ancylostomatinae</taxon>
        <taxon>Ancylostoma</taxon>
    </lineage>
</organism>
<reference evidence="2" key="1">
    <citation type="journal article" date="2015" name="Nat. Genet.">
        <title>The genome and transcriptome of the zoonotic hookworm Ancylostoma ceylanicum identify infection-specific gene families.</title>
        <authorList>
            <person name="Schwarz E.M."/>
            <person name="Hu Y."/>
            <person name="Antoshechkin I."/>
            <person name="Miller M.M."/>
            <person name="Sternberg P.W."/>
            <person name="Aroian R.V."/>
        </authorList>
    </citation>
    <scope>NUCLEOTIDE SEQUENCE</scope>
    <source>
        <strain evidence="2">HY135</strain>
    </source>
</reference>
<keyword evidence="2" id="KW-1185">Reference proteome</keyword>
<proteinExistence type="predicted"/>
<evidence type="ECO:0000313" key="2">
    <source>
        <dbReference type="Proteomes" id="UP000024635"/>
    </source>
</evidence>
<protein>
    <submittedName>
        <fullName evidence="1">Uncharacterized protein</fullName>
    </submittedName>
</protein>
<accession>A0A016T6M3</accession>
<sequence>MFIRIFYSNTLFGPKYRVQQFETRCKPSDAVFHADHEFVLLICCGALCEELQRFSCPHPILKALFKSLALSLATISIIIVTNGISERWVPARLPLHLCTYDETSANCLISFASCANTLWAELAVKERDHVPALYVCALEEFVALPGFL</sequence>